<dbReference type="Proteomes" id="UP000033121">
    <property type="component" value="Unassembled WGS sequence"/>
</dbReference>
<dbReference type="InterPro" id="IPR036388">
    <property type="entry name" value="WH-like_DNA-bd_sf"/>
</dbReference>
<feature type="domain" description="HTH deoR-type" evidence="3">
    <location>
        <begin position="3"/>
        <end position="58"/>
    </location>
</feature>
<dbReference type="PANTHER" id="PTHR34580">
    <property type="match status" value="1"/>
</dbReference>
<evidence type="ECO:0000313" key="5">
    <source>
        <dbReference type="Proteomes" id="UP000033121"/>
    </source>
</evidence>
<dbReference type="PROSITE" id="PS52050">
    <property type="entry name" value="WYL"/>
    <property type="match status" value="1"/>
</dbReference>
<dbReference type="OrthoDB" id="9815009at2"/>
<evidence type="ECO:0000313" key="4">
    <source>
        <dbReference type="EMBL" id="GAO44499.1"/>
    </source>
</evidence>
<keyword evidence="5" id="KW-1185">Reference proteome</keyword>
<gene>
    <name evidence="4" type="ORF">FPE01S_03_05360</name>
</gene>
<evidence type="ECO:0000256" key="1">
    <source>
        <dbReference type="ARBA" id="ARBA00023015"/>
    </source>
</evidence>
<dbReference type="Pfam" id="PF08279">
    <property type="entry name" value="HTH_11"/>
    <property type="match status" value="1"/>
</dbReference>
<reference evidence="4 5" key="1">
    <citation type="submission" date="2015-04" db="EMBL/GenBank/DDBJ databases">
        <title>Whole genome shotgun sequence of Flavihumibacter petaseus NBRC 106054.</title>
        <authorList>
            <person name="Miyazawa S."/>
            <person name="Hosoyama A."/>
            <person name="Hashimoto M."/>
            <person name="Noguchi M."/>
            <person name="Tsuchikane K."/>
            <person name="Ohji S."/>
            <person name="Yamazoe A."/>
            <person name="Ichikawa N."/>
            <person name="Kimura A."/>
            <person name="Fujita N."/>
        </authorList>
    </citation>
    <scope>NUCLEOTIDE SEQUENCE [LARGE SCALE GENOMIC DNA]</scope>
    <source>
        <strain evidence="4 5">NBRC 106054</strain>
    </source>
</reference>
<name>A0A0E9N3V7_9BACT</name>
<dbReference type="PROSITE" id="PS51000">
    <property type="entry name" value="HTH_DEOR_2"/>
    <property type="match status" value="1"/>
</dbReference>
<dbReference type="AlphaFoldDB" id="A0A0E9N3V7"/>
<dbReference type="InterPro" id="IPR051534">
    <property type="entry name" value="CBASS_pafABC_assoc_protein"/>
</dbReference>
<evidence type="ECO:0000259" key="3">
    <source>
        <dbReference type="PROSITE" id="PS51000"/>
    </source>
</evidence>
<dbReference type="InterPro" id="IPR028349">
    <property type="entry name" value="PafC-like"/>
</dbReference>
<dbReference type="InterPro" id="IPR013196">
    <property type="entry name" value="HTH_11"/>
</dbReference>
<dbReference type="Pfam" id="PF13280">
    <property type="entry name" value="WYL"/>
    <property type="match status" value="1"/>
</dbReference>
<dbReference type="RefSeq" id="WP_046370417.1">
    <property type="nucleotide sequence ID" value="NZ_BBWV01000003.1"/>
</dbReference>
<dbReference type="STRING" id="1220578.FPE01S_03_05360"/>
<dbReference type="PIRSF" id="PIRSF016838">
    <property type="entry name" value="PafC"/>
    <property type="match status" value="1"/>
</dbReference>
<proteinExistence type="predicted"/>
<keyword evidence="1" id="KW-0805">Transcription regulation</keyword>
<protein>
    <submittedName>
        <fullName evidence="4">Putative DeoR family transcriptional regulator</fullName>
    </submittedName>
</protein>
<dbReference type="SUPFAM" id="SSF46785">
    <property type="entry name" value="Winged helix' DNA-binding domain"/>
    <property type="match status" value="1"/>
</dbReference>
<dbReference type="EMBL" id="BBWV01000003">
    <property type="protein sequence ID" value="GAO44499.1"/>
    <property type="molecule type" value="Genomic_DNA"/>
</dbReference>
<evidence type="ECO:0000256" key="2">
    <source>
        <dbReference type="ARBA" id="ARBA00023163"/>
    </source>
</evidence>
<comment type="caution">
    <text evidence="4">The sequence shown here is derived from an EMBL/GenBank/DDBJ whole genome shotgun (WGS) entry which is preliminary data.</text>
</comment>
<organism evidence="4 5">
    <name type="scientific">Flavihumibacter petaseus NBRC 106054</name>
    <dbReference type="NCBI Taxonomy" id="1220578"/>
    <lineage>
        <taxon>Bacteria</taxon>
        <taxon>Pseudomonadati</taxon>
        <taxon>Bacteroidota</taxon>
        <taxon>Chitinophagia</taxon>
        <taxon>Chitinophagales</taxon>
        <taxon>Chitinophagaceae</taxon>
        <taxon>Flavihumibacter</taxon>
    </lineage>
</organism>
<keyword evidence="2" id="KW-0804">Transcription</keyword>
<dbReference type="PANTHER" id="PTHR34580:SF3">
    <property type="entry name" value="PROTEIN PAFB"/>
    <property type="match status" value="1"/>
</dbReference>
<sequence>MNRIDRLTAILIQLQGRRLVKAQDIADRFGISLRTVYRDVKALEESGVPVLGEAGMGYTLMEGYRLPPVMFTREEAIAFLTAEKLVAQLTDSGNSEHYRSAMYKVRAVLRTTEKDLLENIDDHIEVLKSVRTARTAIDKNIQQDILNSIAGRRLIRLIYITGFKKERTERWIEPMGIFFLDGFWHLVAWCRMRNDYRDFRLDRIEKLETSSEQFRQQHPSLKSYLDKMYINYPLQEVVIEVPTDQVKYVGDQKYYMGLVSESEQNGITRMQFMSASLEGFARFYLTIGDVARIISPVQVKERVKQLHQLIAGNQ</sequence>
<dbReference type="GO" id="GO:0003700">
    <property type="term" value="F:DNA-binding transcription factor activity"/>
    <property type="evidence" value="ECO:0007669"/>
    <property type="project" value="InterPro"/>
</dbReference>
<dbReference type="Gene3D" id="1.10.10.10">
    <property type="entry name" value="Winged helix-like DNA-binding domain superfamily/Winged helix DNA-binding domain"/>
    <property type="match status" value="1"/>
</dbReference>
<dbReference type="InterPro" id="IPR026881">
    <property type="entry name" value="WYL_dom"/>
</dbReference>
<dbReference type="InterPro" id="IPR036390">
    <property type="entry name" value="WH_DNA-bd_sf"/>
</dbReference>
<dbReference type="InterPro" id="IPR001034">
    <property type="entry name" value="DeoR_HTH"/>
</dbReference>
<accession>A0A0E9N3V7</accession>